<comment type="caution">
    <text evidence="5">The sequence shown here is derived from an EMBL/GenBank/DDBJ whole genome shotgun (WGS) entry which is preliminary data.</text>
</comment>
<evidence type="ECO:0000256" key="2">
    <source>
        <dbReference type="ARBA" id="ARBA00022801"/>
    </source>
</evidence>
<accession>A0ABV8X1Q1</accession>
<gene>
    <name evidence="5" type="ORF">ACFOZY_04410</name>
</gene>
<dbReference type="InterPro" id="IPR020084">
    <property type="entry name" value="NUDIX_hydrolase_CS"/>
</dbReference>
<reference evidence="6" key="1">
    <citation type="journal article" date="2019" name="Int. J. Syst. Evol. Microbiol.">
        <title>The Global Catalogue of Microorganisms (GCM) 10K type strain sequencing project: providing services to taxonomists for standard genome sequencing and annotation.</title>
        <authorList>
            <consortium name="The Broad Institute Genomics Platform"/>
            <consortium name="The Broad Institute Genome Sequencing Center for Infectious Disease"/>
            <person name="Wu L."/>
            <person name="Ma J."/>
        </authorList>
    </citation>
    <scope>NUCLEOTIDE SEQUENCE [LARGE SCALE GENOMIC DNA]</scope>
    <source>
        <strain evidence="6">CCUG 59778</strain>
    </source>
</reference>
<dbReference type="InterPro" id="IPR000086">
    <property type="entry name" value="NUDIX_hydrolase_dom"/>
</dbReference>
<dbReference type="Pfam" id="PF00293">
    <property type="entry name" value="NUDIX"/>
    <property type="match status" value="1"/>
</dbReference>
<dbReference type="PANTHER" id="PTHR43046:SF2">
    <property type="entry name" value="8-OXO-DGTP DIPHOSPHATASE-RELATED"/>
    <property type="match status" value="1"/>
</dbReference>
<keyword evidence="2 3" id="KW-0378">Hydrolase</keyword>
<comment type="cofactor">
    <cofactor evidence="1">
        <name>Mg(2+)</name>
        <dbReference type="ChEBI" id="CHEBI:18420"/>
    </cofactor>
</comment>
<dbReference type="PANTHER" id="PTHR43046">
    <property type="entry name" value="GDP-MANNOSE MANNOSYL HYDROLASE"/>
    <property type="match status" value="1"/>
</dbReference>
<dbReference type="Proteomes" id="UP001595817">
    <property type="component" value="Unassembled WGS sequence"/>
</dbReference>
<evidence type="ECO:0000313" key="6">
    <source>
        <dbReference type="Proteomes" id="UP001595817"/>
    </source>
</evidence>
<proteinExistence type="inferred from homology"/>
<dbReference type="SUPFAM" id="SSF55811">
    <property type="entry name" value="Nudix"/>
    <property type="match status" value="1"/>
</dbReference>
<evidence type="ECO:0000256" key="3">
    <source>
        <dbReference type="RuleBase" id="RU003476"/>
    </source>
</evidence>
<dbReference type="InterPro" id="IPR015797">
    <property type="entry name" value="NUDIX_hydrolase-like_dom_sf"/>
</dbReference>
<evidence type="ECO:0000256" key="1">
    <source>
        <dbReference type="ARBA" id="ARBA00001946"/>
    </source>
</evidence>
<sequence>MDRTPKHIVAVSALVTNENGEVLLVKTHWRSDTWESPGGQVEEGEGLDQAVIREVLEETGITIRPIGVTGVYYNATRHILSVVFKAKVVSGELSIQPEEIMEAGFFPVSEADIGLYITRPNMLSRTLDAMRAEVFVPYETVTVRPDQVLSRLDETIKL</sequence>
<dbReference type="PRINTS" id="PR00502">
    <property type="entry name" value="NUDIXFAMILY"/>
</dbReference>
<dbReference type="PROSITE" id="PS51462">
    <property type="entry name" value="NUDIX"/>
    <property type="match status" value="1"/>
</dbReference>
<organism evidence="5 6">
    <name type="scientific">Chungangia koreensis</name>
    <dbReference type="NCBI Taxonomy" id="752657"/>
    <lineage>
        <taxon>Bacteria</taxon>
        <taxon>Bacillati</taxon>
        <taxon>Bacillota</taxon>
        <taxon>Bacilli</taxon>
        <taxon>Lactobacillales</taxon>
        <taxon>Chungangia</taxon>
    </lineage>
</organism>
<dbReference type="GO" id="GO:0016787">
    <property type="term" value="F:hydrolase activity"/>
    <property type="evidence" value="ECO:0007669"/>
    <property type="project" value="UniProtKB-KW"/>
</dbReference>
<comment type="similarity">
    <text evidence="3">Belongs to the Nudix hydrolase family.</text>
</comment>
<dbReference type="PROSITE" id="PS00893">
    <property type="entry name" value="NUDIX_BOX"/>
    <property type="match status" value="1"/>
</dbReference>
<dbReference type="EMBL" id="JBHSEC010000005">
    <property type="protein sequence ID" value="MFC4409676.1"/>
    <property type="molecule type" value="Genomic_DNA"/>
</dbReference>
<dbReference type="RefSeq" id="WP_378152693.1">
    <property type="nucleotide sequence ID" value="NZ_JBHSEC010000005.1"/>
</dbReference>
<dbReference type="Gene3D" id="3.90.79.10">
    <property type="entry name" value="Nucleoside Triphosphate Pyrophosphohydrolase"/>
    <property type="match status" value="1"/>
</dbReference>
<name>A0ABV8X1Q1_9LACT</name>
<evidence type="ECO:0000259" key="4">
    <source>
        <dbReference type="PROSITE" id="PS51462"/>
    </source>
</evidence>
<keyword evidence="6" id="KW-1185">Reference proteome</keyword>
<dbReference type="InterPro" id="IPR020476">
    <property type="entry name" value="Nudix_hydrolase"/>
</dbReference>
<protein>
    <submittedName>
        <fullName evidence="5">NUDIX hydrolase</fullName>
    </submittedName>
</protein>
<evidence type="ECO:0000313" key="5">
    <source>
        <dbReference type="EMBL" id="MFC4409676.1"/>
    </source>
</evidence>
<feature type="domain" description="Nudix hydrolase" evidence="4">
    <location>
        <begin position="6"/>
        <end position="131"/>
    </location>
</feature>